<protein>
    <submittedName>
        <fullName evidence="1">Uncharacterized protein</fullName>
    </submittedName>
</protein>
<accession>A0A1G2RRY2</accession>
<dbReference type="EMBL" id="MHUI01000008">
    <property type="protein sequence ID" value="OHA75614.1"/>
    <property type="molecule type" value="Genomic_DNA"/>
</dbReference>
<reference evidence="1 2" key="1">
    <citation type="journal article" date="2016" name="Nat. Commun.">
        <title>Thousands of microbial genomes shed light on interconnected biogeochemical processes in an aquifer system.</title>
        <authorList>
            <person name="Anantharaman K."/>
            <person name="Brown C.T."/>
            <person name="Hug L.A."/>
            <person name="Sharon I."/>
            <person name="Castelle C.J."/>
            <person name="Probst A.J."/>
            <person name="Thomas B.C."/>
            <person name="Singh A."/>
            <person name="Wilkins M.J."/>
            <person name="Karaoz U."/>
            <person name="Brodie E.L."/>
            <person name="Williams K.H."/>
            <person name="Hubbard S.S."/>
            <person name="Banfield J.F."/>
        </authorList>
    </citation>
    <scope>NUCLEOTIDE SEQUENCE [LARGE SCALE GENOMIC DNA]</scope>
</reference>
<evidence type="ECO:0000313" key="1">
    <source>
        <dbReference type="EMBL" id="OHA75614.1"/>
    </source>
</evidence>
<sequence>MGETDGLYLLAVAGGKENFAGLFALGLVDFGQGQNLIAQNRNDLLFYFFRNVWNLAVAGKRLRNFGWLFFSRIAWICSSRVICFW</sequence>
<dbReference type="AlphaFoldDB" id="A0A1G2RRY2"/>
<organism evidence="1 2">
    <name type="scientific">Candidatus Wildermuthbacteria bacterium RIFCSPLOWO2_01_FULL_48_35</name>
    <dbReference type="NCBI Taxonomy" id="1802463"/>
    <lineage>
        <taxon>Bacteria</taxon>
        <taxon>Candidatus Wildermuthiibacteriota</taxon>
    </lineage>
</organism>
<evidence type="ECO:0000313" key="2">
    <source>
        <dbReference type="Proteomes" id="UP000177081"/>
    </source>
</evidence>
<comment type="caution">
    <text evidence="1">The sequence shown here is derived from an EMBL/GenBank/DDBJ whole genome shotgun (WGS) entry which is preliminary data.</text>
</comment>
<proteinExistence type="predicted"/>
<name>A0A1G2RRY2_9BACT</name>
<gene>
    <name evidence="1" type="ORF">A3A32_02860</name>
</gene>
<dbReference type="Proteomes" id="UP000177081">
    <property type="component" value="Unassembled WGS sequence"/>
</dbReference>